<dbReference type="EMBL" id="BNDV01000002">
    <property type="protein sequence ID" value="GHI11287.1"/>
    <property type="molecule type" value="Genomic_DNA"/>
</dbReference>
<evidence type="ECO:0000313" key="7">
    <source>
        <dbReference type="EMBL" id="GHI11287.1"/>
    </source>
</evidence>
<evidence type="ECO:0000256" key="5">
    <source>
        <dbReference type="ARBA" id="ARBA00023136"/>
    </source>
</evidence>
<proteinExistence type="predicted"/>
<dbReference type="GeneID" id="86957000"/>
<name>A0ABQ3NES4_STRVG</name>
<feature type="transmembrane region" description="Helical" evidence="6">
    <location>
        <begin position="90"/>
        <end position="107"/>
    </location>
</feature>
<keyword evidence="2" id="KW-1003">Cell membrane</keyword>
<accession>A0ABQ3NES4</accession>
<keyword evidence="4 6" id="KW-1133">Transmembrane helix</keyword>
<dbReference type="PANTHER" id="PTHR23513">
    <property type="entry name" value="INTEGRAL MEMBRANE EFFLUX PROTEIN-RELATED"/>
    <property type="match status" value="1"/>
</dbReference>
<evidence type="ECO:0000313" key="8">
    <source>
        <dbReference type="Proteomes" id="UP000660554"/>
    </source>
</evidence>
<dbReference type="Proteomes" id="UP000660554">
    <property type="component" value="Unassembled WGS sequence"/>
</dbReference>
<dbReference type="PANTHER" id="PTHR23513:SF11">
    <property type="entry name" value="STAPHYLOFERRIN A TRANSPORTER"/>
    <property type="match status" value="1"/>
</dbReference>
<feature type="transmembrane region" description="Helical" evidence="6">
    <location>
        <begin position="57"/>
        <end position="78"/>
    </location>
</feature>
<feature type="transmembrane region" description="Helical" evidence="6">
    <location>
        <begin position="314"/>
        <end position="336"/>
    </location>
</feature>
<keyword evidence="3 6" id="KW-0812">Transmembrane</keyword>
<evidence type="ECO:0000256" key="4">
    <source>
        <dbReference type="ARBA" id="ARBA00022989"/>
    </source>
</evidence>
<comment type="caution">
    <text evidence="7">The sequence shown here is derived from an EMBL/GenBank/DDBJ whole genome shotgun (WGS) entry which is preliminary data.</text>
</comment>
<gene>
    <name evidence="7" type="ORF">Scinn_07500</name>
</gene>
<keyword evidence="5 6" id="KW-0472">Membrane</keyword>
<feature type="transmembrane region" description="Helical" evidence="6">
    <location>
        <begin position="376"/>
        <end position="398"/>
    </location>
</feature>
<evidence type="ECO:0000256" key="2">
    <source>
        <dbReference type="ARBA" id="ARBA00022475"/>
    </source>
</evidence>
<feature type="transmembrane region" description="Helical" evidence="6">
    <location>
        <begin position="228"/>
        <end position="250"/>
    </location>
</feature>
<evidence type="ECO:0000256" key="6">
    <source>
        <dbReference type="SAM" id="Phobius"/>
    </source>
</evidence>
<feature type="transmembrane region" description="Helical" evidence="6">
    <location>
        <begin position="181"/>
        <end position="200"/>
    </location>
</feature>
<dbReference type="InterPro" id="IPR036259">
    <property type="entry name" value="MFS_trans_sf"/>
</dbReference>
<evidence type="ECO:0000256" key="1">
    <source>
        <dbReference type="ARBA" id="ARBA00004651"/>
    </source>
</evidence>
<dbReference type="SUPFAM" id="SSF103473">
    <property type="entry name" value="MFS general substrate transporter"/>
    <property type="match status" value="1"/>
</dbReference>
<dbReference type="RefSeq" id="WP_106981544.1">
    <property type="nucleotide sequence ID" value="NZ_BMRU01000040.1"/>
</dbReference>
<feature type="transmembrane region" description="Helical" evidence="6">
    <location>
        <begin position="256"/>
        <end position="279"/>
    </location>
</feature>
<evidence type="ECO:0000256" key="3">
    <source>
        <dbReference type="ARBA" id="ARBA00022692"/>
    </source>
</evidence>
<dbReference type="InterPro" id="IPR011701">
    <property type="entry name" value="MFS"/>
</dbReference>
<dbReference type="Pfam" id="PF07690">
    <property type="entry name" value="MFS_1"/>
    <property type="match status" value="1"/>
</dbReference>
<feature type="transmembrane region" description="Helical" evidence="6">
    <location>
        <begin position="27"/>
        <end position="51"/>
    </location>
</feature>
<comment type="subcellular location">
    <subcellularLocation>
        <location evidence="1">Cell membrane</location>
        <topology evidence="1">Multi-pass membrane protein</topology>
    </subcellularLocation>
</comment>
<organism evidence="7 8">
    <name type="scientific">Streptomyces virginiae</name>
    <name type="common">Streptomyces cinnamonensis</name>
    <dbReference type="NCBI Taxonomy" id="1961"/>
    <lineage>
        <taxon>Bacteria</taxon>
        <taxon>Bacillati</taxon>
        <taxon>Actinomycetota</taxon>
        <taxon>Actinomycetes</taxon>
        <taxon>Kitasatosporales</taxon>
        <taxon>Streptomycetaceae</taxon>
        <taxon>Streptomyces</taxon>
    </lineage>
</organism>
<sequence length="417" mass="42931">MATVTPATAEAGSAGYRTVFRTPEFPAVFAAHLMSVLGLVVAEISLSVLVYRLTGSPLMSALTFALGFLPYALGGTLLAGIADRLPARRVLVTCDLVCAACAAAMVLPATPVAALLVLRCAMAFVAPLFQGTRNASLPDILGSGEAYVLGRSLLRLVAQSAQLIGFGLGGLLLTVLAPRGAIALTAAGFLGSALLLRLGTRARPARTAVRTSPLAGMRAVLGRRRLRALTLLFWLPPVFLVVPEALLAAYADGIGAGTAVLGLMMCAMPVGTIAGELWAGSALSARTRSRIVAPLAAAGLLPFLLYAGRPGVPLVLLALLLAGLAHAHTLGLDQWYVEAVPDELRGRAMTLLSTGLMTLQGVGMALAGVAAEFVPVHLVVTGSGVLGTAVVLALLAELRSAVRQEERLRDETARAGK</sequence>
<dbReference type="Gene3D" id="1.20.1250.20">
    <property type="entry name" value="MFS general substrate transporter like domains"/>
    <property type="match status" value="1"/>
</dbReference>
<protein>
    <submittedName>
        <fullName evidence="7">Membrane protein</fullName>
    </submittedName>
</protein>
<keyword evidence="8" id="KW-1185">Reference proteome</keyword>
<reference evidence="8" key="1">
    <citation type="submission" date="2020-09" db="EMBL/GenBank/DDBJ databases">
        <title>Whole genome shotgun sequence of Streptomyces cinnamonensis NBRC 15873.</title>
        <authorList>
            <person name="Komaki H."/>
            <person name="Tamura T."/>
        </authorList>
    </citation>
    <scope>NUCLEOTIDE SEQUENCE [LARGE SCALE GENOMIC DNA]</scope>
    <source>
        <strain evidence="8">NBRC 15873</strain>
    </source>
</reference>